<dbReference type="AlphaFoldDB" id="A0A9Y1I434"/>
<dbReference type="GO" id="GO:0016829">
    <property type="term" value="F:lyase activity"/>
    <property type="evidence" value="ECO:0007669"/>
    <property type="project" value="UniProtKB-KW"/>
</dbReference>
<keyword evidence="1" id="KW-0934">Plastid</keyword>
<sequence>MNVIKNYLDKLSGIWFIQQTNYNLTLNKVDIFKGELKIYPKISNIDKLESLKILSLRYEYYFDNQKINFLNFYQSDDRSDNTYVIKILNNRDLIIGSCALFNRNSLNINLRYNEFSIQETISFYNERFNSSITRIAINNKLQLISFSSAVKIKHL</sequence>
<accession>A0A9Y1I434</accession>
<proteinExistence type="predicted"/>
<reference evidence="1" key="1">
    <citation type="journal article" date="2023" name="J. Phycol.">
        <title>Revised classification of the Cyanidiophyceae based on plastid genome data with descriptions of the Cavernulicolales ord. nov. and Galdieriales ord. nov. (Rhodophyta).</title>
        <authorList>
            <person name="Park S.I."/>
            <person name="Cho C.H."/>
            <person name="Ciniglia C."/>
            <person name="Huang T.Y."/>
            <person name="Liu S.L."/>
            <person name="Bustamante D.E."/>
            <person name="Calderon M.S."/>
            <person name="Mansilla A."/>
            <person name="McDermott T."/>
            <person name="Andersen R.A."/>
            <person name="Yoon H.S."/>
        </authorList>
    </citation>
    <scope>NUCLEOTIDE SEQUENCE</scope>
</reference>
<protein>
    <submittedName>
        <fullName evidence="1">Phycobiliprotein lyase</fullName>
    </submittedName>
</protein>
<dbReference type="EMBL" id="OP616817">
    <property type="protein sequence ID" value="WDA99966.1"/>
    <property type="molecule type" value="Genomic_DNA"/>
</dbReference>
<name>A0A9Y1I434_9RHOD</name>
<keyword evidence="1" id="KW-0456">Lyase</keyword>
<evidence type="ECO:0000313" key="1">
    <source>
        <dbReference type="EMBL" id="WDA99966.1"/>
    </source>
</evidence>
<dbReference type="InterPro" id="IPR012674">
    <property type="entry name" value="Calycin"/>
</dbReference>
<dbReference type="Gene3D" id="2.40.128.20">
    <property type="match status" value="1"/>
</dbReference>
<geneLocation type="plastid" evidence="1"/>
<organism evidence="1">
    <name type="scientific">Cyanidium sp. THAL103</name>
    <dbReference type="NCBI Taxonomy" id="3027999"/>
    <lineage>
        <taxon>Eukaryota</taxon>
        <taxon>Rhodophyta</taxon>
        <taxon>Bangiophyceae</taxon>
        <taxon>Cyanidiales</taxon>
        <taxon>Cyanidiaceae</taxon>
        <taxon>Cyanidium</taxon>
    </lineage>
</organism>
<gene>
    <name evidence="1" type="primary">cpcS</name>
    <name evidence="1" type="ORF">CspTHAL103_042</name>
</gene>